<dbReference type="Pfam" id="PF00155">
    <property type="entry name" value="Aminotran_1_2"/>
    <property type="match status" value="1"/>
</dbReference>
<keyword evidence="4" id="KW-0238">DNA-binding</keyword>
<proteinExistence type="inferred from homology"/>
<comment type="caution">
    <text evidence="7">The sequence shown here is derived from an EMBL/GenBank/DDBJ whole genome shotgun (WGS) entry which is preliminary data.</text>
</comment>
<dbReference type="InterPro" id="IPR036390">
    <property type="entry name" value="WH_DNA-bd_sf"/>
</dbReference>
<dbReference type="SMART" id="SM00345">
    <property type="entry name" value="HTH_GNTR"/>
    <property type="match status" value="1"/>
</dbReference>
<reference evidence="8" key="1">
    <citation type="journal article" date="2019" name="Int. J. Syst. Evol. Microbiol.">
        <title>The Global Catalogue of Microorganisms (GCM) 10K type strain sequencing project: providing services to taxonomists for standard genome sequencing and annotation.</title>
        <authorList>
            <consortium name="The Broad Institute Genomics Platform"/>
            <consortium name="The Broad Institute Genome Sequencing Center for Infectious Disease"/>
            <person name="Wu L."/>
            <person name="Ma J."/>
        </authorList>
    </citation>
    <scope>NUCLEOTIDE SEQUENCE [LARGE SCALE GENOMIC DNA]</scope>
    <source>
        <strain evidence="8">CGMCC 1.19029</strain>
    </source>
</reference>
<evidence type="ECO:0000313" key="7">
    <source>
        <dbReference type="EMBL" id="MFC4297520.1"/>
    </source>
</evidence>
<dbReference type="InterPro" id="IPR051446">
    <property type="entry name" value="HTH_trans_reg/aminotransferase"/>
</dbReference>
<dbReference type="InterPro" id="IPR015424">
    <property type="entry name" value="PyrdxlP-dep_Trfase"/>
</dbReference>
<feature type="domain" description="HTH gntR-type" evidence="6">
    <location>
        <begin position="21"/>
        <end position="89"/>
    </location>
</feature>
<sequence>MVKVAGGALLASITIDRDSSKTISTQICAAIRKMIFSGALSAGERLPSSRTLAMELNVSRTTINYVFERLAEEGLIDSRTGSGSFVCETLSTHLSRLPAPSTEMLAQRRKHLRLSRCIAHSIDQFGVRIPHEKRAFTTGTPAFDAFPLAQWSRLVARHYREKRDRVMGYGDPEGFAPLRRAIANHLRGNRGLSCEPEQVFIVSGAQQAFNLACSVLLDPGDKVWFENPGAIGARNSFKAHGMDLVPVPIDEDGLIVEAGLRQAPYFRLAFVTPSHQQPIGVTMSLARRIELLQAAERSDAWILEDDYDGEFRYRSSPLPTLQSLDTAERVIYVGTFSKSLFPALRLGYFVVPPILVDTFRKVSGAFLQGAPSNLQAVLADFMDEGHFATHIRRMCKIYAERHDTLIEASGARLGGLLDVMPTETGFHTVGRLAPGFAELAVSRAAGEQGISVSPVGRYCIEPIALQGLVLGFSTIRSPEIRAGVEALARVLEGLRA</sequence>
<gene>
    <name evidence="7" type="ORF">ACFO0J_05635</name>
</gene>
<evidence type="ECO:0000256" key="1">
    <source>
        <dbReference type="ARBA" id="ARBA00005384"/>
    </source>
</evidence>
<dbReference type="InterPro" id="IPR015421">
    <property type="entry name" value="PyrdxlP-dep_Trfase_major"/>
</dbReference>
<dbReference type="PANTHER" id="PTHR46577:SF1">
    <property type="entry name" value="HTH-TYPE TRANSCRIPTIONAL REGULATORY PROTEIN GABR"/>
    <property type="match status" value="1"/>
</dbReference>
<dbReference type="SUPFAM" id="SSF53383">
    <property type="entry name" value="PLP-dependent transferases"/>
    <property type="match status" value="1"/>
</dbReference>
<evidence type="ECO:0000256" key="3">
    <source>
        <dbReference type="ARBA" id="ARBA00023015"/>
    </source>
</evidence>
<keyword evidence="7" id="KW-0808">Transferase</keyword>
<dbReference type="PRINTS" id="PR00035">
    <property type="entry name" value="HTHGNTR"/>
</dbReference>
<organism evidence="7 8">
    <name type="scientific">Castellaniella hirudinis</name>
    <dbReference type="NCBI Taxonomy" id="1144617"/>
    <lineage>
        <taxon>Bacteria</taxon>
        <taxon>Pseudomonadati</taxon>
        <taxon>Pseudomonadota</taxon>
        <taxon>Betaproteobacteria</taxon>
        <taxon>Burkholderiales</taxon>
        <taxon>Alcaligenaceae</taxon>
        <taxon>Castellaniella</taxon>
    </lineage>
</organism>
<keyword evidence="8" id="KW-1185">Reference proteome</keyword>
<comment type="similarity">
    <text evidence="1">In the C-terminal section; belongs to the class-I pyridoxal-phosphate-dependent aminotransferase family.</text>
</comment>
<dbReference type="CDD" id="cd07377">
    <property type="entry name" value="WHTH_GntR"/>
    <property type="match status" value="1"/>
</dbReference>
<dbReference type="InterPro" id="IPR036388">
    <property type="entry name" value="WH-like_DNA-bd_sf"/>
</dbReference>
<dbReference type="Proteomes" id="UP001595756">
    <property type="component" value="Unassembled WGS sequence"/>
</dbReference>
<dbReference type="EMBL" id="JBHSDY010000003">
    <property type="protein sequence ID" value="MFC4297520.1"/>
    <property type="molecule type" value="Genomic_DNA"/>
</dbReference>
<protein>
    <submittedName>
        <fullName evidence="7">PLP-dependent aminotransferase family protein</fullName>
    </submittedName>
</protein>
<dbReference type="SUPFAM" id="SSF46785">
    <property type="entry name" value="Winged helix' DNA-binding domain"/>
    <property type="match status" value="1"/>
</dbReference>
<dbReference type="InterPro" id="IPR004839">
    <property type="entry name" value="Aminotransferase_I/II_large"/>
</dbReference>
<evidence type="ECO:0000259" key="6">
    <source>
        <dbReference type="PROSITE" id="PS50949"/>
    </source>
</evidence>
<keyword evidence="3" id="KW-0805">Transcription regulation</keyword>
<evidence type="ECO:0000256" key="5">
    <source>
        <dbReference type="ARBA" id="ARBA00023163"/>
    </source>
</evidence>
<evidence type="ECO:0000313" key="8">
    <source>
        <dbReference type="Proteomes" id="UP001595756"/>
    </source>
</evidence>
<keyword evidence="2" id="KW-0663">Pyridoxal phosphate</keyword>
<dbReference type="Gene3D" id="1.10.10.10">
    <property type="entry name" value="Winged helix-like DNA-binding domain superfamily/Winged helix DNA-binding domain"/>
    <property type="match status" value="1"/>
</dbReference>
<dbReference type="GO" id="GO:0008483">
    <property type="term" value="F:transaminase activity"/>
    <property type="evidence" value="ECO:0007669"/>
    <property type="project" value="UniProtKB-KW"/>
</dbReference>
<keyword evidence="7" id="KW-0032">Aminotransferase</keyword>
<dbReference type="Pfam" id="PF00392">
    <property type="entry name" value="GntR"/>
    <property type="match status" value="1"/>
</dbReference>
<keyword evidence="5" id="KW-0804">Transcription</keyword>
<evidence type="ECO:0000256" key="2">
    <source>
        <dbReference type="ARBA" id="ARBA00022898"/>
    </source>
</evidence>
<dbReference type="InterPro" id="IPR000524">
    <property type="entry name" value="Tscrpt_reg_HTH_GntR"/>
</dbReference>
<accession>A0ABV8RXQ5</accession>
<name>A0ABV8RXQ5_9BURK</name>
<dbReference type="CDD" id="cd00609">
    <property type="entry name" value="AAT_like"/>
    <property type="match status" value="1"/>
</dbReference>
<dbReference type="PANTHER" id="PTHR46577">
    <property type="entry name" value="HTH-TYPE TRANSCRIPTIONAL REGULATORY PROTEIN GABR"/>
    <property type="match status" value="1"/>
</dbReference>
<evidence type="ECO:0000256" key="4">
    <source>
        <dbReference type="ARBA" id="ARBA00023125"/>
    </source>
</evidence>
<dbReference type="Gene3D" id="3.40.640.10">
    <property type="entry name" value="Type I PLP-dependent aspartate aminotransferase-like (Major domain)"/>
    <property type="match status" value="1"/>
</dbReference>
<dbReference type="PROSITE" id="PS50949">
    <property type="entry name" value="HTH_GNTR"/>
    <property type="match status" value="1"/>
</dbReference>
<dbReference type="RefSeq" id="WP_376812080.1">
    <property type="nucleotide sequence ID" value="NZ_JBHSDY010000003.1"/>
</dbReference>